<sequence>MQAWFKPNCHPFLGQPASMETSIYEKKLNLEEMLSKFISVSETCFQNTETVLKNQQAPIQGLETQIGQLSKLISERPQGSLPSNTEPNPREQLNAINIQDEERVVEPEPELRQETVVSKVQGELTLHVGDETITLQARNPGNTSGIEGDRLTHSPRTDNMVQPTL</sequence>
<dbReference type="OrthoDB" id="1305902at2759"/>
<name>A0A2P5WWF4_GOSBA</name>
<feature type="compositionally biased region" description="Polar residues" evidence="1">
    <location>
        <begin position="136"/>
        <end position="145"/>
    </location>
</feature>
<dbReference type="Proteomes" id="UP000239757">
    <property type="component" value="Unassembled WGS sequence"/>
</dbReference>
<evidence type="ECO:0000313" key="3">
    <source>
        <dbReference type="Proteomes" id="UP000239757"/>
    </source>
</evidence>
<dbReference type="EMBL" id="KZ666298">
    <property type="protein sequence ID" value="PPR95361.1"/>
    <property type="molecule type" value="Genomic_DNA"/>
</dbReference>
<reference evidence="2 3" key="1">
    <citation type="submission" date="2015-01" db="EMBL/GenBank/DDBJ databases">
        <title>Genome of allotetraploid Gossypium barbadense reveals genomic plasticity and fiber elongation in cotton evolution.</title>
        <authorList>
            <person name="Chen X."/>
            <person name="Liu X."/>
            <person name="Zhao B."/>
            <person name="Zheng H."/>
            <person name="Hu Y."/>
            <person name="Lu G."/>
            <person name="Yang C."/>
            <person name="Chen J."/>
            <person name="Shan C."/>
            <person name="Zhang L."/>
            <person name="Zhou Y."/>
            <person name="Wang L."/>
            <person name="Guo W."/>
            <person name="Bai Y."/>
            <person name="Ruan J."/>
            <person name="Shangguan X."/>
            <person name="Mao Y."/>
            <person name="Jiang J."/>
            <person name="Zhu Y."/>
            <person name="Lei J."/>
            <person name="Kang H."/>
            <person name="Chen S."/>
            <person name="He X."/>
            <person name="Wang R."/>
            <person name="Wang Y."/>
            <person name="Chen J."/>
            <person name="Wang L."/>
            <person name="Yu S."/>
            <person name="Wang B."/>
            <person name="Wei J."/>
            <person name="Song S."/>
            <person name="Lu X."/>
            <person name="Gao Z."/>
            <person name="Gu W."/>
            <person name="Deng X."/>
            <person name="Ma D."/>
            <person name="Wang S."/>
            <person name="Liang W."/>
            <person name="Fang L."/>
            <person name="Cai C."/>
            <person name="Zhu X."/>
            <person name="Zhou B."/>
            <person name="Zhang Y."/>
            <person name="Chen Z."/>
            <person name="Xu S."/>
            <person name="Zhu R."/>
            <person name="Wang S."/>
            <person name="Zhang T."/>
            <person name="Zhao G."/>
        </authorList>
    </citation>
    <scope>NUCLEOTIDE SEQUENCE [LARGE SCALE GENOMIC DNA]</scope>
    <source>
        <strain evidence="3">cv. Xinhai21</strain>
        <tissue evidence="2">Leaf</tissue>
    </source>
</reference>
<gene>
    <name evidence="2" type="ORF">GOBAR_AA25307</name>
</gene>
<accession>A0A2P5WWF4</accession>
<proteinExistence type="predicted"/>
<feature type="region of interest" description="Disordered" evidence="1">
    <location>
        <begin position="136"/>
        <end position="165"/>
    </location>
</feature>
<dbReference type="AlphaFoldDB" id="A0A2P5WWF4"/>
<evidence type="ECO:0000256" key="1">
    <source>
        <dbReference type="SAM" id="MobiDB-lite"/>
    </source>
</evidence>
<evidence type="ECO:0000313" key="2">
    <source>
        <dbReference type="EMBL" id="PPR95361.1"/>
    </source>
</evidence>
<feature type="compositionally biased region" description="Basic and acidic residues" evidence="1">
    <location>
        <begin position="147"/>
        <end position="156"/>
    </location>
</feature>
<organism evidence="2 3">
    <name type="scientific">Gossypium barbadense</name>
    <name type="common">Sea Island cotton</name>
    <name type="synonym">Hibiscus barbadensis</name>
    <dbReference type="NCBI Taxonomy" id="3634"/>
    <lineage>
        <taxon>Eukaryota</taxon>
        <taxon>Viridiplantae</taxon>
        <taxon>Streptophyta</taxon>
        <taxon>Embryophyta</taxon>
        <taxon>Tracheophyta</taxon>
        <taxon>Spermatophyta</taxon>
        <taxon>Magnoliopsida</taxon>
        <taxon>eudicotyledons</taxon>
        <taxon>Gunneridae</taxon>
        <taxon>Pentapetalae</taxon>
        <taxon>rosids</taxon>
        <taxon>malvids</taxon>
        <taxon>Malvales</taxon>
        <taxon>Malvaceae</taxon>
        <taxon>Malvoideae</taxon>
        <taxon>Gossypium</taxon>
    </lineage>
</organism>
<protein>
    <submittedName>
        <fullName evidence="2">Uncharacterized protein</fullName>
    </submittedName>
</protein>